<feature type="region of interest" description="Disordered" evidence="1">
    <location>
        <begin position="757"/>
        <end position="786"/>
    </location>
</feature>
<feature type="compositionally biased region" description="Pro residues" evidence="1">
    <location>
        <begin position="757"/>
        <end position="781"/>
    </location>
</feature>
<evidence type="ECO:0000313" key="3">
    <source>
        <dbReference type="EMBL" id="ASM78712.1"/>
    </source>
</evidence>
<keyword evidence="4" id="KW-1185">Reference proteome</keyword>
<feature type="compositionally biased region" description="Basic and acidic residues" evidence="1">
    <location>
        <begin position="377"/>
        <end position="397"/>
    </location>
</feature>
<gene>
    <name evidence="3" type="ORF">VITFI_CDS2935</name>
</gene>
<feature type="region of interest" description="Disordered" evidence="1">
    <location>
        <begin position="470"/>
        <end position="497"/>
    </location>
</feature>
<feature type="compositionally biased region" description="Pro residues" evidence="1">
    <location>
        <begin position="486"/>
        <end position="496"/>
    </location>
</feature>
<dbReference type="NCBIfam" id="TIGR03505">
    <property type="entry name" value="FimV_core"/>
    <property type="match status" value="1"/>
</dbReference>
<dbReference type="PROSITE" id="PS51782">
    <property type="entry name" value="LYSM"/>
    <property type="match status" value="1"/>
</dbReference>
<dbReference type="InterPro" id="IPR020012">
    <property type="entry name" value="LysM_FimV"/>
</dbReference>
<feature type="region of interest" description="Disordered" evidence="1">
    <location>
        <begin position="730"/>
        <end position="749"/>
    </location>
</feature>
<feature type="region of interest" description="Disordered" evidence="1">
    <location>
        <begin position="686"/>
        <end position="713"/>
    </location>
</feature>
<dbReference type="Gene3D" id="3.10.350.10">
    <property type="entry name" value="LysM domain"/>
    <property type="match status" value="1"/>
</dbReference>
<dbReference type="NCBIfam" id="TIGR03504">
    <property type="entry name" value="FimV_Cterm"/>
    <property type="match status" value="1"/>
</dbReference>
<dbReference type="InterPro" id="IPR057840">
    <property type="entry name" value="FimV_N"/>
</dbReference>
<feature type="region of interest" description="Disordered" evidence="1">
    <location>
        <begin position="800"/>
        <end position="827"/>
    </location>
</feature>
<accession>A0A221KI37</accession>
<feature type="region of interest" description="Disordered" evidence="1">
    <location>
        <begin position="120"/>
        <end position="165"/>
    </location>
</feature>
<feature type="compositionally biased region" description="Low complexity" evidence="1">
    <location>
        <begin position="194"/>
        <end position="210"/>
    </location>
</feature>
<feature type="compositionally biased region" description="Low complexity" evidence="1">
    <location>
        <begin position="470"/>
        <end position="485"/>
    </location>
</feature>
<sequence length="1015" mass="104511">MEVYRSSGVDFSSTLIGAQAKLVRRQDGTSYIRVTGDRSITEPFLDLILNFSWGGGGQLRRSYTLLIDPRPVRRVQPSTPVALSVAPPAPVVAPAPAPVQTTPPVVETQEAPQLVVAPEPAPQPVVAPEPAPQPVVAPESSQPVVTPLPAPVEPPPAGRAAEAASAVTAEVPAPVQTGASVPGMPEITVDVEVESVSSVPSVPRVTPSKPRQSRQSAPTSPVEPPVTVESPSGGGGDYTIKPGDTLARIAQSRGAEGVSLDQMLVSLYHANQDAFVGGNMNRLRAGAVLTLPDAETARSVSPTEARRVVRAHSADFAAFRQSLASTVPVAVEAPTTRPAGSGQVEAAVRDQVAPSGTGDNSRLLLSSGGVKPGVDSPEARASKEAERRASEERRLELSRNVADLGKLTKPGAPGPETSASVASTAAAMGLPALPVTPVLPPASAAASEVDAASAPPLAAIQPLPEAASVPMEAASAASDVAASQPPVAPPAPVARPPEPEDDWLAMLSDFALPIGAGLVTLLMGWGAMRWWRRRRENATETSFSESKLQADSFFGASGGQRVDTRESSAPASSSLSYSLSQLDAIGDVDPVAEADVYLAYGRDLQAEEILKEALRTDPHRLAIRMKLLEVYAKREDVRNFDVQMEEVREITGGLGEEWEHALELGRSLDPANPEYQVSGLGAVVDLDSTTDGLHDDPTPTLPSPHSVSLDDTSSGLELDIDLSSSKFTTLDEAPAPAPRASAPVPLDIPVPAPVPMAPELEPMPMPEPVQAPVPAPAPAPSPSGMLDLNMDDMLSFPALGSTPAPAPAPAPVAAPAPAPKHDDGGLDFDFSSLSLDLGLSPTPAPAPVPTPAAPAVAMAAPVVEPPAPTPAPAPAPAPAAGGEMDMLTFDLSGIDLPAFNTAPTPAPVSVSAPDPLPFAAPAPVPAPEPIPVAEPTMMELDFDIPPTNVEDVLAGVAAAEADAPGDEALTQKIDLAAEFRDIGDDEGARSLLEEVMAGGNAAQRARAQAMLNELS</sequence>
<feature type="compositionally biased region" description="Low complexity" evidence="1">
    <location>
        <begin position="136"/>
        <end position="145"/>
    </location>
</feature>
<dbReference type="Pfam" id="PF25800">
    <property type="entry name" value="FimV_N"/>
    <property type="match status" value="1"/>
</dbReference>
<dbReference type="Proteomes" id="UP000199729">
    <property type="component" value="Chromosome"/>
</dbReference>
<evidence type="ECO:0000256" key="1">
    <source>
        <dbReference type="SAM" id="MobiDB-lite"/>
    </source>
</evidence>
<evidence type="ECO:0000313" key="4">
    <source>
        <dbReference type="Proteomes" id="UP000199729"/>
    </source>
</evidence>
<dbReference type="Gene3D" id="1.20.58.2200">
    <property type="match status" value="1"/>
</dbReference>
<feature type="region of interest" description="Disordered" evidence="1">
    <location>
        <begin position="194"/>
        <end position="241"/>
    </location>
</feature>
<dbReference type="PANTHER" id="PTHR48148:SF2">
    <property type="entry name" value="PA14 DOMAIN-CONTAINING PROTEIN"/>
    <property type="match status" value="1"/>
</dbReference>
<dbReference type="InterPro" id="IPR036779">
    <property type="entry name" value="LysM_dom_sf"/>
</dbReference>
<evidence type="ECO:0000259" key="2">
    <source>
        <dbReference type="PROSITE" id="PS51782"/>
    </source>
</evidence>
<reference evidence="3 4" key="1">
    <citation type="submission" date="2017-07" db="EMBL/GenBank/DDBJ databases">
        <title>Complete Genome Sequence of the cosmetic ferment Vitreoscilla filiformis (ATCC15551).</title>
        <authorList>
            <person name="Contreras S."/>
            <person name="Sagory-Zalkind P."/>
            <person name="Blanquart H."/>
            <person name="Iltis A."/>
            <person name="Morand S.C."/>
        </authorList>
    </citation>
    <scope>NUCLEOTIDE SEQUENCE [LARGE SCALE GENOMIC DNA]</scope>
    <source>
        <strain evidence="3 4">ATCC 15551</strain>
    </source>
</reference>
<feature type="region of interest" description="Disordered" evidence="1">
    <location>
        <begin position="334"/>
        <end position="420"/>
    </location>
</feature>
<protein>
    <recommendedName>
        <fullName evidence="2">LysM domain-containing protein</fullName>
    </recommendedName>
</protein>
<organism evidence="3 4">
    <name type="scientific">Vitreoscilla filiformis</name>
    <dbReference type="NCBI Taxonomy" id="63"/>
    <lineage>
        <taxon>Bacteria</taxon>
        <taxon>Pseudomonadati</taxon>
        <taxon>Pseudomonadota</taxon>
        <taxon>Betaproteobacteria</taxon>
        <taxon>Neisseriales</taxon>
        <taxon>Neisseriaceae</taxon>
        <taxon>Vitreoscilla</taxon>
    </lineage>
</organism>
<dbReference type="InterPro" id="IPR018392">
    <property type="entry name" value="LysM"/>
</dbReference>
<proteinExistence type="predicted"/>
<name>A0A221KI37_VITFI</name>
<dbReference type="CDD" id="cd00118">
    <property type="entry name" value="LysM"/>
    <property type="match status" value="1"/>
</dbReference>
<feature type="compositionally biased region" description="Polar residues" evidence="1">
    <location>
        <begin position="703"/>
        <end position="713"/>
    </location>
</feature>
<dbReference type="KEGG" id="vff:VITFI_CDS2935"/>
<feature type="compositionally biased region" description="Pro residues" evidence="1">
    <location>
        <begin position="804"/>
        <end position="818"/>
    </location>
</feature>
<feature type="domain" description="LysM" evidence="2">
    <location>
        <begin position="236"/>
        <end position="291"/>
    </location>
</feature>
<dbReference type="AlphaFoldDB" id="A0A221KI37"/>
<dbReference type="InterPro" id="IPR038440">
    <property type="entry name" value="FimV_C_sf"/>
</dbReference>
<dbReference type="PANTHER" id="PTHR48148">
    <property type="entry name" value="KERATINOCYTE PROLINE-RICH PROTEIN"/>
    <property type="match status" value="1"/>
</dbReference>
<dbReference type="InterPro" id="IPR020011">
    <property type="entry name" value="FimV_C"/>
</dbReference>
<feature type="compositionally biased region" description="Pro residues" evidence="1">
    <location>
        <begin position="120"/>
        <end position="135"/>
    </location>
</feature>
<feature type="compositionally biased region" description="Pro residues" evidence="1">
    <location>
        <begin position="146"/>
        <end position="157"/>
    </location>
</feature>
<dbReference type="EMBL" id="CP022423">
    <property type="protein sequence ID" value="ASM78712.1"/>
    <property type="molecule type" value="Genomic_DNA"/>
</dbReference>